<gene>
    <name evidence="6" type="ORF">ABWT76_004896</name>
</gene>
<evidence type="ECO:0000256" key="3">
    <source>
        <dbReference type="SAM" id="Coils"/>
    </source>
</evidence>
<dbReference type="PANTHER" id="PTHR46130:SF3">
    <property type="entry name" value="CHROMOSOME UNDETERMINED SCAFFOLD_33, WHOLE GENOME SHOTGUN SEQUENCE"/>
    <property type="match status" value="1"/>
</dbReference>
<dbReference type="Gene3D" id="2.40.30.20">
    <property type="match status" value="1"/>
</dbReference>
<proteinExistence type="predicted"/>
<evidence type="ECO:0000256" key="1">
    <source>
        <dbReference type="ARBA" id="ARBA00022729"/>
    </source>
</evidence>
<dbReference type="SUPFAM" id="SSF49899">
    <property type="entry name" value="Concanavalin A-like lectins/glucanases"/>
    <property type="match status" value="4"/>
</dbReference>
<accession>A0AAU8JCC1</accession>
<dbReference type="Gene3D" id="2.60.120.200">
    <property type="match status" value="4"/>
</dbReference>
<evidence type="ECO:0000313" key="6">
    <source>
        <dbReference type="EMBL" id="XCM36158.1"/>
    </source>
</evidence>
<dbReference type="InterPro" id="IPR013320">
    <property type="entry name" value="ConA-like_dom_sf"/>
</dbReference>
<feature type="compositionally biased region" description="Basic and acidic residues" evidence="4">
    <location>
        <begin position="2066"/>
        <end position="2089"/>
    </location>
</feature>
<dbReference type="GO" id="GO:0005615">
    <property type="term" value="C:extracellular space"/>
    <property type="evidence" value="ECO:0007669"/>
    <property type="project" value="TreeGrafter"/>
</dbReference>
<organism evidence="6">
    <name type="scientific">Planktothricoides raciborskii GIHE-MW2</name>
    <dbReference type="NCBI Taxonomy" id="2792601"/>
    <lineage>
        <taxon>Bacteria</taxon>
        <taxon>Bacillati</taxon>
        <taxon>Cyanobacteriota</taxon>
        <taxon>Cyanophyceae</taxon>
        <taxon>Oscillatoriophycideae</taxon>
        <taxon>Oscillatoriales</taxon>
        <taxon>Oscillatoriaceae</taxon>
        <taxon>Planktothricoides</taxon>
    </lineage>
</organism>
<dbReference type="InterPro" id="IPR006558">
    <property type="entry name" value="LamG-like"/>
</dbReference>
<keyword evidence="3" id="KW-0175">Coiled coil</keyword>
<feature type="domain" description="LamG-like jellyroll fold" evidence="5">
    <location>
        <begin position="1449"/>
        <end position="1583"/>
    </location>
</feature>
<reference evidence="6" key="1">
    <citation type="submission" date="2024-07" db="EMBL/GenBank/DDBJ databases">
        <authorList>
            <person name="Kim Y.J."/>
            <person name="Jeong J.Y."/>
        </authorList>
    </citation>
    <scope>NUCLEOTIDE SEQUENCE</scope>
    <source>
        <strain evidence="6">GIHE-MW2</strain>
    </source>
</reference>
<feature type="coiled-coil region" evidence="3">
    <location>
        <begin position="885"/>
        <end position="956"/>
    </location>
</feature>
<feature type="coiled-coil region" evidence="3">
    <location>
        <begin position="2330"/>
        <end position="2367"/>
    </location>
</feature>
<dbReference type="GO" id="GO:0006508">
    <property type="term" value="P:proteolysis"/>
    <property type="evidence" value="ECO:0007669"/>
    <property type="project" value="TreeGrafter"/>
</dbReference>
<sequence length="2369" mass="263600">MYLTKDKLQHISTITHEGKIVVLATDSEGKISYTVKQDGFEDSYLNTPADQRTGWENWQTLEFADEADDQSVIEKEKAELTHQQNPSQYLLKSLYKTENITAVAPVQAISALGHIYVFRQSKSNTLLVDRFILDGMTNKLNRKLEVRFKRSKQKHTPTKNMQQGSNGLVNVDTLDFRDANGNFFYEPTTELCLVNNLHKGWFSVVLVPTIENDVYRWHIFAYNSQTQKVELTTIRASEEGLFDVQDYTIFEESKDSLVPRKIPGVIKRTLDINGVTVTNGLSATKYDLQQAQQTQSGEEQLLKTATRLMLAIPTDKGAAAFSFAIAGDGTLGEIDETPDSKIIRSRQREVLLPLNTLDEIKAIGDRTPPPQGIISGFSAGTDEEDIEDLVKISTDGGASDLANYDLVKISGTSDYQGLYPTIKVDENTFDIDISLDGGLGYWEKEDQEEGGLIVDGMITAYQKTADGKLRVTCANHGLQNGDQVQITGTEDYNDSYPVQKIDDTHFVIERKWVMGEAVNVKLVSQKRRGIVFDGVDDYVSLSEINHNFSEGITVEAWVWYDSIQSSSRIIDFGNGSAADNIVFTNDGTSNDLAFFIFQEGKVQIIKAIGALETGKWLHLAATVDDSGTAKLYKNGLEVQSGKFALPNNNKRTKNYIGRSNWSNDSYFNGKISDLRLWTVARTAEDIKNSMYLQLTGKEVGLVGYWRLGGISEGKVVDFSVNCNDGTLYGEPYVSAATLNRNLAGGAAAVKYSNPELFAVSERATYAESFEFKVNSANPVNLAYLDNADGKNIGTKIFTFSYWGKTSRSAEEKKTISGVQNKFEDLGNGWYRASCNVTIPDEVSVLRSFEIANVKGSWQSLAIRKHRIRLLSDSITEAKYSDGVTLATLADDHATLTAKLKELEVKEKQEIVLLKEKRELEAKIAAYNAQAATRAEIEKLTAEIQKLTSEEQTLLSRFNAENSSPFNYFCYILVKVGDSWKGIHVENQSNNDYARLIRHQGNGNLFRFYAVDSENSYVNVQVGTEWKGIHVENQSNNDYASLIRHQGNGNLFRFSVADGGNYYISVQVGTEWKGIHVENQSNNDYARLIRHQGNGNLFQIQKTNQTSNDKIILAREAWEKKLQELNQAQDRFKLLNAALIATPADKAAWDARLAQVIALITALQTELNTLNTDFLNAVKNTQAKPQTMPQVAKDSKGLVTQGVLLGFVQPAGRLNAIETCEGNVQLSYLDREGRMRQTNYDATADGKNAAFEQWIPDAQRACLNFSNSNSIVTLNQALYLPDDWSIEAWFVYPLPETAEWNTLIRGKDANHHILVRNRKQLGIYLTNDSLGQNFYDSGFNMELLTEGWHHVAAVGRGDTTLFYIDGKKVGDVKAKALKDAEENLNKNPNDAAAKQKVTDIKKASLKSNSHVYAIANNHLAINQSPDYSVMKFDGVNDFVSLPEINYDLSKGMSVEAWVWYDSFQSWSRIIDFGNGAGNENILLANDGSSNTLQFGVYRQSTQQSVRATGALETKKWIHLAATIDASGMATLYKNGERIQTGIVHLPNNLRRTINYIGRSNWSSDRFFHGQITDVRIWNTARTQAEIKANMSRRLSGKEANLVAYYPFNFIQVEGATRRVLDLVANNRGTVVEANIVQDQTLSIASFIRGEQFGKLAEVRVWKVALSDDEIAINSTLLLSGNEPGLLAYYPMSEATGVEVRDYSGNGNHATVSGANWWGCTAPIGKIDNLPSADALVSAEYSSVTVESSTKTKVAIMRRFFAYPATNGVTLLPDKRIETLELKWIGNAQFAPTLLGYIEGPPPVPSENLTLSDDYNGATSVELTMSEDVEFSWNRSQDAGLGATIDTFIGAGGTMSFLTAPMGVGTSIDSSARVGFKGNFDFSYQFQNESNITSSSSLSMTDKLELRGTPEESTKFPHLGTRFIPKNIGYALVVSALADVFVTRLARTGKMVGYQVQPVDGIPPDVNTITFLMNPAYTMNGSLDGMTGSSATSQRFFKHVPEMRSQYGSLYPASYYRLKEAYDLKRQIEAEDKRRESYFSNFNVRLVDELSLDRNIDSGDAPTTIGVQREEDKPNTQMTDEEKKKAQDQKAEQFQADAAAASDKSNAAAKAKQAEIQSKITDQDKRVQATESFAGWQKRMESIQIRAGKRNIVNTYVWDADGGLRTEAQSFANTVEHTIGGSFGLNAGLGVDSSFSVGGVDVELTAQATVNLTQTMSKTEARSKGFELNVDLSGLEYKGITDYNDRPIMPGEKVDRYRFMSFYLEGSSNHFHDFFNYVVDPEWLRSNDEEARALRQAQAGKPNKAWRVLHRVTYVERPALMGFGRDVRKLRAAAEISENQALLDKITKLEEKNQKLEEKLDTILSLLQEQK</sequence>
<dbReference type="PANTHER" id="PTHR46130">
    <property type="entry name" value="LAMGL DOMAIN-CONTAINING PROTEIN"/>
    <property type="match status" value="1"/>
</dbReference>
<dbReference type="EMBL" id="CP159837">
    <property type="protein sequence ID" value="XCM36158.1"/>
    <property type="molecule type" value="Genomic_DNA"/>
</dbReference>
<dbReference type="InterPro" id="IPR043543">
    <property type="entry name" value="PAPPA/PAPPA2"/>
</dbReference>
<feature type="region of interest" description="Disordered" evidence="4">
    <location>
        <begin position="2053"/>
        <end position="2108"/>
    </location>
</feature>
<evidence type="ECO:0000256" key="2">
    <source>
        <dbReference type="ARBA" id="ARBA00023157"/>
    </source>
</evidence>
<dbReference type="GO" id="GO:0007166">
    <property type="term" value="P:cell surface receptor signaling pathway"/>
    <property type="evidence" value="ECO:0007669"/>
    <property type="project" value="TreeGrafter"/>
</dbReference>
<protein>
    <submittedName>
        <fullName evidence="6">LamG-like jellyroll fold domain-containing protein</fullName>
    </submittedName>
</protein>
<dbReference type="InterPro" id="IPR023366">
    <property type="entry name" value="ATP_synth_asu-like_sf"/>
</dbReference>
<name>A0AAU8JCC1_9CYAN</name>
<dbReference type="RefSeq" id="WP_190878472.1">
    <property type="nucleotide sequence ID" value="NZ_CP159837.1"/>
</dbReference>
<feature type="compositionally biased region" description="Low complexity" evidence="4">
    <location>
        <begin position="2090"/>
        <end position="2108"/>
    </location>
</feature>
<dbReference type="GO" id="GO:0004222">
    <property type="term" value="F:metalloendopeptidase activity"/>
    <property type="evidence" value="ECO:0007669"/>
    <property type="project" value="TreeGrafter"/>
</dbReference>
<feature type="coiled-coil region" evidence="3">
    <location>
        <begin position="1107"/>
        <end position="1134"/>
    </location>
</feature>
<evidence type="ECO:0000259" key="5">
    <source>
        <dbReference type="SMART" id="SM00560"/>
    </source>
</evidence>
<dbReference type="SMART" id="SM00560">
    <property type="entry name" value="LamGL"/>
    <property type="match status" value="2"/>
</dbReference>
<feature type="domain" description="LamG-like jellyroll fold" evidence="5">
    <location>
        <begin position="550"/>
        <end position="684"/>
    </location>
</feature>
<keyword evidence="1" id="KW-0732">Signal</keyword>
<evidence type="ECO:0000256" key="4">
    <source>
        <dbReference type="SAM" id="MobiDB-lite"/>
    </source>
</evidence>
<keyword evidence="2" id="KW-1015">Disulfide bond</keyword>
<dbReference type="Pfam" id="PF13385">
    <property type="entry name" value="Laminin_G_3"/>
    <property type="match status" value="3"/>
</dbReference>